<reference evidence="1" key="1">
    <citation type="submission" date="2020-03" db="EMBL/GenBank/DDBJ databases">
        <authorList>
            <person name="He L."/>
        </authorList>
    </citation>
    <scope>NUCLEOTIDE SEQUENCE</scope>
    <source>
        <strain evidence="1">CkLH20</strain>
    </source>
</reference>
<dbReference type="GeneID" id="62163429"/>
<evidence type="ECO:0000313" key="2">
    <source>
        <dbReference type="Proteomes" id="UP000781932"/>
    </source>
</evidence>
<protein>
    <submittedName>
        <fullName evidence="1">Subtilisin-like protease</fullName>
    </submittedName>
</protein>
<keyword evidence="1" id="KW-0378">Hydrolase</keyword>
<dbReference type="GO" id="GO:0006508">
    <property type="term" value="P:proteolysis"/>
    <property type="evidence" value="ECO:0007669"/>
    <property type="project" value="UniProtKB-KW"/>
</dbReference>
<proteinExistence type="predicted"/>
<dbReference type="Proteomes" id="UP000781932">
    <property type="component" value="Unassembled WGS sequence"/>
</dbReference>
<organism evidence="1 2">
    <name type="scientific">Colletotrichum karsti</name>
    <dbReference type="NCBI Taxonomy" id="1095194"/>
    <lineage>
        <taxon>Eukaryota</taxon>
        <taxon>Fungi</taxon>
        <taxon>Dikarya</taxon>
        <taxon>Ascomycota</taxon>
        <taxon>Pezizomycotina</taxon>
        <taxon>Sordariomycetes</taxon>
        <taxon>Hypocreomycetidae</taxon>
        <taxon>Glomerellales</taxon>
        <taxon>Glomerellaceae</taxon>
        <taxon>Colletotrichum</taxon>
        <taxon>Colletotrichum boninense species complex</taxon>
    </lineage>
</organism>
<dbReference type="RefSeq" id="XP_038744405.1">
    <property type="nucleotide sequence ID" value="XM_038890355.1"/>
</dbReference>
<sequence length="183" mass="20660">MPFSFNGNQVELDTAINFADEADSNFIFLETHEPLTNSQEAELQNYGVKFLEYLSDNTWLCKYEPADLVIIRGQAYVANAAVVDPRFKIHPPLMPYVRRGSQEKHTVDITLHQEAIMSAEEVAASIRKLSGASAEEVGLRRNSVRLEVDQEALLKIAKIDDVASIERVREMEAQETAQEIESY</sequence>
<accession>A0A9P6I2P6</accession>
<dbReference type="AlphaFoldDB" id="A0A9P6I2P6"/>
<gene>
    <name evidence="1" type="ORF">CkaCkLH20_07638</name>
</gene>
<reference evidence="1" key="2">
    <citation type="submission" date="2020-11" db="EMBL/GenBank/DDBJ databases">
        <title>Whole genome sequencing of Colletotrichum sp.</title>
        <authorList>
            <person name="Li H."/>
        </authorList>
    </citation>
    <scope>NUCLEOTIDE SEQUENCE</scope>
    <source>
        <strain evidence="1">CkLH20</strain>
    </source>
</reference>
<keyword evidence="1" id="KW-0645">Protease</keyword>
<keyword evidence="2" id="KW-1185">Reference proteome</keyword>
<dbReference type="OrthoDB" id="10256524at2759"/>
<dbReference type="GO" id="GO:0008233">
    <property type="term" value="F:peptidase activity"/>
    <property type="evidence" value="ECO:0007669"/>
    <property type="project" value="UniProtKB-KW"/>
</dbReference>
<dbReference type="EMBL" id="JAATWM020000024">
    <property type="protein sequence ID" value="KAF9874944.1"/>
    <property type="molecule type" value="Genomic_DNA"/>
</dbReference>
<name>A0A9P6I2P6_9PEZI</name>
<evidence type="ECO:0000313" key="1">
    <source>
        <dbReference type="EMBL" id="KAF9874944.1"/>
    </source>
</evidence>
<comment type="caution">
    <text evidence="1">The sequence shown here is derived from an EMBL/GenBank/DDBJ whole genome shotgun (WGS) entry which is preliminary data.</text>
</comment>